<dbReference type="EC" id="6.3.2.2" evidence="8"/>
<evidence type="ECO:0000256" key="5">
    <source>
        <dbReference type="ARBA" id="ARBA00022741"/>
    </source>
</evidence>
<comment type="similarity">
    <text evidence="2 8">Belongs to the glutamate--cysteine ligase type 1 family. Type 1 subfamily.</text>
</comment>
<dbReference type="HAMAP" id="MF_00578">
    <property type="entry name" value="Glu_cys_ligase"/>
    <property type="match status" value="1"/>
</dbReference>
<dbReference type="InterPro" id="IPR014746">
    <property type="entry name" value="Gln_synth/guanido_kin_cat_dom"/>
</dbReference>
<name>A0A520MFW2_9GAMM</name>
<dbReference type="UniPathway" id="UPA00142">
    <property type="reaction ID" value="UER00209"/>
</dbReference>
<evidence type="ECO:0000259" key="10">
    <source>
        <dbReference type="Pfam" id="PF04262"/>
    </source>
</evidence>
<evidence type="ECO:0000256" key="4">
    <source>
        <dbReference type="ARBA" id="ARBA00022684"/>
    </source>
</evidence>
<proteinExistence type="inferred from homology"/>
<dbReference type="NCBIfam" id="TIGR01434">
    <property type="entry name" value="glu_cys_ligase"/>
    <property type="match status" value="1"/>
</dbReference>
<dbReference type="Pfam" id="PF04262">
    <property type="entry name" value="Glu_cys_ligase"/>
    <property type="match status" value="1"/>
</dbReference>
<gene>
    <name evidence="8" type="primary">gshA</name>
    <name evidence="11" type="ORF">EVB03_05840</name>
</gene>
<comment type="pathway">
    <text evidence="1 8 9">Sulfur metabolism; glutathione biosynthesis; glutathione from L-cysteine and L-glutamate: step 1/2.</text>
</comment>
<dbReference type="Proteomes" id="UP000315889">
    <property type="component" value="Unassembled WGS sequence"/>
</dbReference>
<keyword evidence="6 8" id="KW-0067">ATP-binding</keyword>
<dbReference type="AlphaFoldDB" id="A0A520MFW2"/>
<evidence type="ECO:0000256" key="6">
    <source>
        <dbReference type="ARBA" id="ARBA00022840"/>
    </source>
</evidence>
<sequence>MSLDSNLELFSDPAKADRLTGITRGIEKESLRVQTSGHLAQTPHPKALGSALTHPSITTDFSEALLEFITAPSSSIATVMGQLDEIHRITYQHIGDELLWVNSMPCQLGSDDSIPIGSYGTSNIGMMKNIYRRGLGHRYGRLMQTIAGIHYNFSVPDVLWKDLHSLTGNDQSLQDFKSDGYFSLIRNFRRYSWLLLYLLGAAPAICKSFVRDRDHRLVPFGQDNHSLHQPFATSLRMGDLGYQSDAQSSLVVCYNDLTQYTNTLSEAISLGYPPYDEIGLKENNGDYKQLNTHLIQIENEFYSSIRPKRTAASGETPVHALKERGVEYIEVRCLDLNPLLPCGIDEETIRFLDTFLLFCLLQDSPKTNASEYAQIPENINRTVYAGRDPNVTLLQGDSETPLREWGKSLLDQIRPVAELLDTANQTDNYSKAFGAMDIRIADDSSTPAATVLREMKLNNETYYAMAMRKACEHRTYFQDNPPNETVMENYQIVADKSLKEQAAIEAGDTLSFEEFLSAYYQ</sequence>
<dbReference type="GO" id="GO:0006750">
    <property type="term" value="P:glutathione biosynthetic process"/>
    <property type="evidence" value="ECO:0007669"/>
    <property type="project" value="UniProtKB-UniRule"/>
</dbReference>
<protein>
    <recommendedName>
        <fullName evidence="8">Glutamate--cysteine ligase</fullName>
        <ecNumber evidence="8">6.3.2.2</ecNumber>
    </recommendedName>
    <alternativeName>
        <fullName evidence="8">Gamma-ECS</fullName>
        <shortName evidence="8">GCS</shortName>
    </alternativeName>
    <alternativeName>
        <fullName evidence="8">Gamma-glutamylcysteine synthetase</fullName>
    </alternativeName>
</protein>
<feature type="domain" description="Glutamate--cysteine ligase" evidence="10">
    <location>
        <begin position="8"/>
        <end position="381"/>
    </location>
</feature>
<dbReference type="PANTHER" id="PTHR38761">
    <property type="entry name" value="GLUTAMATE--CYSTEINE LIGASE"/>
    <property type="match status" value="1"/>
</dbReference>
<dbReference type="SUPFAM" id="SSF55931">
    <property type="entry name" value="Glutamine synthetase/guanido kinase"/>
    <property type="match status" value="1"/>
</dbReference>
<dbReference type="InterPro" id="IPR006334">
    <property type="entry name" value="Glut_cys_ligase"/>
</dbReference>
<dbReference type="GO" id="GO:0046872">
    <property type="term" value="F:metal ion binding"/>
    <property type="evidence" value="ECO:0007669"/>
    <property type="project" value="TreeGrafter"/>
</dbReference>
<evidence type="ECO:0000313" key="11">
    <source>
        <dbReference type="EMBL" id="RZO20118.1"/>
    </source>
</evidence>
<keyword evidence="3 8" id="KW-0436">Ligase</keyword>
<evidence type="ECO:0000256" key="3">
    <source>
        <dbReference type="ARBA" id="ARBA00022598"/>
    </source>
</evidence>
<dbReference type="EMBL" id="SHBP01000006">
    <property type="protein sequence ID" value="RZO20118.1"/>
    <property type="molecule type" value="Genomic_DNA"/>
</dbReference>
<evidence type="ECO:0000256" key="9">
    <source>
        <dbReference type="RuleBase" id="RU004391"/>
    </source>
</evidence>
<keyword evidence="5 8" id="KW-0547">Nucleotide-binding</keyword>
<dbReference type="Gene3D" id="3.30.590.20">
    <property type="match status" value="1"/>
</dbReference>
<dbReference type="GO" id="GO:0005524">
    <property type="term" value="F:ATP binding"/>
    <property type="evidence" value="ECO:0007669"/>
    <property type="project" value="UniProtKB-KW"/>
</dbReference>
<accession>A0A520MFW2</accession>
<comment type="catalytic activity">
    <reaction evidence="7 8 9">
        <text>L-cysteine + L-glutamate + ATP = gamma-L-glutamyl-L-cysteine + ADP + phosphate + H(+)</text>
        <dbReference type="Rhea" id="RHEA:13285"/>
        <dbReference type="ChEBI" id="CHEBI:15378"/>
        <dbReference type="ChEBI" id="CHEBI:29985"/>
        <dbReference type="ChEBI" id="CHEBI:30616"/>
        <dbReference type="ChEBI" id="CHEBI:35235"/>
        <dbReference type="ChEBI" id="CHEBI:43474"/>
        <dbReference type="ChEBI" id="CHEBI:58173"/>
        <dbReference type="ChEBI" id="CHEBI:456216"/>
        <dbReference type="EC" id="6.3.2.2"/>
    </reaction>
</comment>
<evidence type="ECO:0000313" key="12">
    <source>
        <dbReference type="Proteomes" id="UP000315889"/>
    </source>
</evidence>
<organism evidence="11 12">
    <name type="scientific">SAR92 clade bacterium</name>
    <dbReference type="NCBI Taxonomy" id="2315479"/>
    <lineage>
        <taxon>Bacteria</taxon>
        <taxon>Pseudomonadati</taxon>
        <taxon>Pseudomonadota</taxon>
        <taxon>Gammaproteobacteria</taxon>
        <taxon>Cellvibrionales</taxon>
        <taxon>Porticoccaceae</taxon>
        <taxon>SAR92 clade</taxon>
    </lineage>
</organism>
<evidence type="ECO:0000256" key="2">
    <source>
        <dbReference type="ARBA" id="ARBA00008772"/>
    </source>
</evidence>
<dbReference type="GO" id="GO:0004357">
    <property type="term" value="F:glutamate-cysteine ligase activity"/>
    <property type="evidence" value="ECO:0007669"/>
    <property type="project" value="UniProtKB-UniRule"/>
</dbReference>
<dbReference type="PANTHER" id="PTHR38761:SF1">
    <property type="entry name" value="GLUTAMATE--CYSTEINE LIGASE"/>
    <property type="match status" value="1"/>
</dbReference>
<comment type="caution">
    <text evidence="11">The sequence shown here is derived from an EMBL/GenBank/DDBJ whole genome shotgun (WGS) entry which is preliminary data.</text>
</comment>
<keyword evidence="4 8" id="KW-0317">Glutathione biosynthesis</keyword>
<dbReference type="InterPro" id="IPR007370">
    <property type="entry name" value="Glu_cys_ligase"/>
</dbReference>
<evidence type="ECO:0000256" key="7">
    <source>
        <dbReference type="ARBA" id="ARBA00048819"/>
    </source>
</evidence>
<dbReference type="GO" id="GO:0005829">
    <property type="term" value="C:cytosol"/>
    <property type="evidence" value="ECO:0007669"/>
    <property type="project" value="TreeGrafter"/>
</dbReference>
<evidence type="ECO:0000256" key="8">
    <source>
        <dbReference type="HAMAP-Rule" id="MF_00578"/>
    </source>
</evidence>
<reference evidence="11 12" key="1">
    <citation type="submission" date="2019-02" db="EMBL/GenBank/DDBJ databases">
        <title>Prokaryotic population dynamics and viral predation in marine succession experiment using metagenomics: the confinement effect.</title>
        <authorList>
            <person name="Haro-Moreno J.M."/>
            <person name="Rodriguez-Valera F."/>
            <person name="Lopez-Perez M."/>
        </authorList>
    </citation>
    <scope>NUCLEOTIDE SEQUENCE [LARGE SCALE GENOMIC DNA]</scope>
    <source>
        <strain evidence="11">MED-G170</strain>
    </source>
</reference>
<evidence type="ECO:0000256" key="1">
    <source>
        <dbReference type="ARBA" id="ARBA00005006"/>
    </source>
</evidence>